<accession>A0A0F3Q6H3</accession>
<protein>
    <submittedName>
        <fullName evidence="1">CRISPR-associated DxTHG motif domain protein</fullName>
    </submittedName>
</protein>
<dbReference type="EMBL" id="LAOD01000007">
    <property type="protein sequence ID" value="KJV87847.1"/>
    <property type="molecule type" value="Genomic_DNA"/>
</dbReference>
<organism evidence="1 2">
    <name type="scientific">Anaplasma phagocytophilum str. CRT53-1</name>
    <dbReference type="NCBI Taxonomy" id="1359157"/>
    <lineage>
        <taxon>Bacteria</taxon>
        <taxon>Pseudomonadati</taxon>
        <taxon>Pseudomonadota</taxon>
        <taxon>Alphaproteobacteria</taxon>
        <taxon>Rickettsiales</taxon>
        <taxon>Anaplasmataceae</taxon>
        <taxon>Anaplasma</taxon>
        <taxon>phagocytophilum group</taxon>
    </lineage>
</organism>
<dbReference type="AlphaFoldDB" id="A0A0F3Q6H3"/>
<gene>
    <name evidence="1" type="ORF">APHCRT_0277</name>
</gene>
<dbReference type="Proteomes" id="UP000033722">
    <property type="component" value="Unassembled WGS sequence"/>
</dbReference>
<sequence>MKSTGCSLVDALLERSYLTDITHGVRFCCVTLGLRPLFTHESVKDRRIAEQI</sequence>
<evidence type="ECO:0000313" key="2">
    <source>
        <dbReference type="Proteomes" id="UP000033722"/>
    </source>
</evidence>
<proteinExistence type="predicted"/>
<name>A0A0F3Q6H3_ANAPH</name>
<comment type="caution">
    <text evidence="1">The sequence shown here is derived from an EMBL/GenBank/DDBJ whole genome shotgun (WGS) entry which is preliminary data.</text>
</comment>
<dbReference type="PATRIC" id="fig|1359157.3.peg.1745"/>
<evidence type="ECO:0000313" key="1">
    <source>
        <dbReference type="EMBL" id="KJV87847.1"/>
    </source>
</evidence>
<reference evidence="1 2" key="1">
    <citation type="submission" date="2015-01" db="EMBL/GenBank/DDBJ databases">
        <title>Genome Sequencing of Rickettsiales.</title>
        <authorList>
            <person name="Daugherty S.C."/>
            <person name="Su Q."/>
            <person name="Abolude K."/>
            <person name="Beier-Sexton M."/>
            <person name="Carlyon J.A."/>
            <person name="Carter R."/>
            <person name="Day N.P."/>
            <person name="Dumler S.J."/>
            <person name="Dyachenko V."/>
            <person name="Godinez A."/>
            <person name="Kurtti T.J."/>
            <person name="Lichay M."/>
            <person name="Mullins K.E."/>
            <person name="Ott S."/>
            <person name="Pappas-Brown V."/>
            <person name="Paris D.H."/>
            <person name="Patel P."/>
            <person name="Richards A.L."/>
            <person name="Sadzewicz L."/>
            <person name="Sears K."/>
            <person name="Seidman D."/>
            <person name="Sengamalay N."/>
            <person name="Stenos J."/>
            <person name="Tallon L.J."/>
            <person name="Vincent G."/>
            <person name="Fraser C.M."/>
            <person name="Munderloh U."/>
            <person name="Dunning-Hotopp J.C."/>
        </authorList>
    </citation>
    <scope>NUCLEOTIDE SEQUENCE [LARGE SCALE GENOMIC DNA]</scope>
    <source>
        <strain evidence="1 2">CRT53-1</strain>
    </source>
</reference>